<reference evidence="1 2" key="1">
    <citation type="journal article" date="2007" name="PLoS Genet.">
        <title>A tale of two oxidation states: bacterial colonization of arsenic-rich environments.</title>
        <authorList>
            <person name="Muller D."/>
            <person name="Medigue C."/>
            <person name="Koechler S."/>
            <person name="Barbe V."/>
            <person name="Barakat M."/>
            <person name="Talla E."/>
            <person name="Bonnefoy V."/>
            <person name="Krin E."/>
            <person name="Arsene-Ploetze F."/>
            <person name="Carapito C."/>
            <person name="Chandler M."/>
            <person name="Cournoyer B."/>
            <person name="Cruveiller S."/>
            <person name="Dossat C."/>
            <person name="Duval S."/>
            <person name="Heymann M."/>
            <person name="Leize E."/>
            <person name="Lieutaud A."/>
            <person name="Lievremont D."/>
            <person name="Makita Y."/>
            <person name="Mangenot S."/>
            <person name="Nitschke W."/>
            <person name="Ortet P."/>
            <person name="Perdrial N."/>
            <person name="Schoepp B."/>
            <person name="Siguier N."/>
            <person name="Simeonova D.D."/>
            <person name="Rouy Z."/>
            <person name="Segurens B."/>
            <person name="Turlin E."/>
            <person name="Vallenet D."/>
            <person name="Van Dorsselaer A."/>
            <person name="Weiss S."/>
            <person name="Weissenbach J."/>
            <person name="Lett M.C."/>
            <person name="Danchin A."/>
            <person name="Bertin P.N."/>
        </authorList>
    </citation>
    <scope>NUCLEOTIDE SEQUENCE [LARGE SCALE GENOMIC DNA]</scope>
    <source>
        <strain evidence="2">ULPAs1</strain>
    </source>
</reference>
<dbReference type="STRING" id="204773.HEAR3027"/>
<evidence type="ECO:0000313" key="1">
    <source>
        <dbReference type="EMBL" id="CAL63136.1"/>
    </source>
</evidence>
<dbReference type="HOGENOM" id="CLU_2287636_0_0_4"/>
<dbReference type="Proteomes" id="UP000006697">
    <property type="component" value="Chromosome"/>
</dbReference>
<evidence type="ECO:0000313" key="2">
    <source>
        <dbReference type="Proteomes" id="UP000006697"/>
    </source>
</evidence>
<dbReference type="OrthoDB" id="2553118at2"/>
<name>A4G9E9_HERAR</name>
<sequence length="101" mass="11417">MSKAFKVGEKAIVLRSNHFPEIIGKIITITEPIQLIRNLDGETWFGYRTDFEKGGMRFCPAPHFLKKLDDDRGPAAKDFAVLGSWDKVGWSPAKLKQSEHS</sequence>
<accession>A4G9E9</accession>
<gene>
    <name evidence="1" type="ordered locus">HEAR3027</name>
</gene>
<dbReference type="KEGG" id="har:HEAR3027"/>
<protein>
    <submittedName>
        <fullName evidence="1">Uncharacterized protein</fullName>
    </submittedName>
</protein>
<proteinExistence type="predicted"/>
<dbReference type="AlphaFoldDB" id="A4G9E9"/>
<organism evidence="1 2">
    <name type="scientific">Herminiimonas arsenicoxydans</name>
    <dbReference type="NCBI Taxonomy" id="204773"/>
    <lineage>
        <taxon>Bacteria</taxon>
        <taxon>Pseudomonadati</taxon>
        <taxon>Pseudomonadota</taxon>
        <taxon>Betaproteobacteria</taxon>
        <taxon>Burkholderiales</taxon>
        <taxon>Oxalobacteraceae</taxon>
        <taxon>Herminiimonas</taxon>
    </lineage>
</organism>
<dbReference type="EMBL" id="CU207211">
    <property type="protein sequence ID" value="CAL63136.1"/>
    <property type="molecule type" value="Genomic_DNA"/>
</dbReference>
<keyword evidence="2" id="KW-1185">Reference proteome</keyword>